<organism evidence="2 3">
    <name type="scientific">Gordonia rubripertincta NBRC 101908</name>
    <dbReference type="NCBI Taxonomy" id="1077975"/>
    <lineage>
        <taxon>Bacteria</taxon>
        <taxon>Bacillati</taxon>
        <taxon>Actinomycetota</taxon>
        <taxon>Actinomycetes</taxon>
        <taxon>Mycobacteriales</taxon>
        <taxon>Gordoniaceae</taxon>
        <taxon>Gordonia</taxon>
    </lineage>
</organism>
<evidence type="ECO:0000313" key="2">
    <source>
        <dbReference type="EMBL" id="GAB84648.1"/>
    </source>
</evidence>
<keyword evidence="3" id="KW-1185">Reference proteome</keyword>
<proteinExistence type="predicted"/>
<name>A0ABQ0HQW2_GORRU</name>
<dbReference type="Gene3D" id="3.40.190.10">
    <property type="entry name" value="Periplasmic binding protein-like II"/>
    <property type="match status" value="2"/>
</dbReference>
<sequence>MAAHNRYGGNVEKRLVRKRLVVVTGLIAALAVVLAGCGDEAGSPPRGIVIGSSEDPAMRVMAEVYAGALRNAGSVVSADQLRGDDAELLDEMDRADLDLFPAFTGDLLKMLAPSSTAVGAEDVYVELNRSLPQGVSVGDETPVSGAPQIFVSTTLAGSVGASGLDDCALLPPGLPVVATSDPDPATLGAFASAGCRLGPVQTVGTTDEVLQRASEGNAVGLLTPLDIAGEDAEGASSDVQALRSSAGGGDTADNPPADEPSTDAAPEEQSGPRAEVLVPVFRSAALNRDQVKTMNKVAGEITTADLATMAGEVETGSDPREVALEWLAEHGL</sequence>
<feature type="region of interest" description="Disordered" evidence="1">
    <location>
        <begin position="232"/>
        <end position="275"/>
    </location>
</feature>
<accession>A0ABQ0HQW2</accession>
<dbReference type="SUPFAM" id="SSF53850">
    <property type="entry name" value="Periplasmic binding protein-like II"/>
    <property type="match status" value="1"/>
</dbReference>
<dbReference type="Proteomes" id="UP000010744">
    <property type="component" value="Unassembled WGS sequence"/>
</dbReference>
<evidence type="ECO:0000313" key="3">
    <source>
        <dbReference type="Proteomes" id="UP000010744"/>
    </source>
</evidence>
<evidence type="ECO:0000256" key="1">
    <source>
        <dbReference type="SAM" id="MobiDB-lite"/>
    </source>
</evidence>
<gene>
    <name evidence="2" type="ORF">GORBP_043_00300</name>
</gene>
<dbReference type="EMBL" id="BAHB01000043">
    <property type="protein sequence ID" value="GAB84648.1"/>
    <property type="molecule type" value="Genomic_DNA"/>
</dbReference>
<reference evidence="2 3" key="1">
    <citation type="submission" date="2012-08" db="EMBL/GenBank/DDBJ databases">
        <title>Whole genome shotgun sequence of Gordonia rubripertincta NBRC 101908.</title>
        <authorList>
            <person name="Takarada H."/>
            <person name="Hosoyama A."/>
            <person name="Tsuchikane K."/>
            <person name="Katsumata H."/>
            <person name="Baba S."/>
            <person name="Ohji S."/>
            <person name="Yamazaki S."/>
            <person name="Fujita N."/>
        </authorList>
    </citation>
    <scope>NUCLEOTIDE SEQUENCE [LARGE SCALE GENOMIC DNA]</scope>
    <source>
        <strain evidence="2 3">NBRC 101908</strain>
    </source>
</reference>
<comment type="caution">
    <text evidence="2">The sequence shown here is derived from an EMBL/GenBank/DDBJ whole genome shotgun (WGS) entry which is preliminary data.</text>
</comment>
<protein>
    <submittedName>
        <fullName evidence="2">ABC transporter substrate-binding protein</fullName>
    </submittedName>
</protein>